<evidence type="ECO:0000313" key="3">
    <source>
        <dbReference type="Proteomes" id="UP001497497"/>
    </source>
</evidence>
<proteinExistence type="predicted"/>
<evidence type="ECO:0000256" key="1">
    <source>
        <dbReference type="SAM" id="MobiDB-lite"/>
    </source>
</evidence>
<name>A0AAV2H4K5_LYMST</name>
<feature type="region of interest" description="Disordered" evidence="1">
    <location>
        <begin position="1"/>
        <end position="21"/>
    </location>
</feature>
<reference evidence="2 3" key="1">
    <citation type="submission" date="2024-04" db="EMBL/GenBank/DDBJ databases">
        <authorList>
            <consortium name="Genoscope - CEA"/>
            <person name="William W."/>
        </authorList>
    </citation>
    <scope>NUCLEOTIDE SEQUENCE [LARGE SCALE GENOMIC DNA]</scope>
</reference>
<feature type="compositionally biased region" description="Basic and acidic residues" evidence="1">
    <location>
        <begin position="102"/>
        <end position="115"/>
    </location>
</feature>
<organism evidence="2 3">
    <name type="scientific">Lymnaea stagnalis</name>
    <name type="common">Great pond snail</name>
    <name type="synonym">Helix stagnalis</name>
    <dbReference type="NCBI Taxonomy" id="6523"/>
    <lineage>
        <taxon>Eukaryota</taxon>
        <taxon>Metazoa</taxon>
        <taxon>Spiralia</taxon>
        <taxon>Lophotrochozoa</taxon>
        <taxon>Mollusca</taxon>
        <taxon>Gastropoda</taxon>
        <taxon>Heterobranchia</taxon>
        <taxon>Euthyneura</taxon>
        <taxon>Panpulmonata</taxon>
        <taxon>Hygrophila</taxon>
        <taxon>Lymnaeoidea</taxon>
        <taxon>Lymnaeidae</taxon>
        <taxon>Lymnaea</taxon>
    </lineage>
</organism>
<sequence length="131" mass="13863">RTSRNTAAVSIPVHNGPYTDQPNVLDVQFEDSDSVTTPDVAAAAALHGTTPPTNPVIRRDNYRKFLPYTNLVVSSVDVEDNTFGGDTAGPDAGKEVSTSTREPQEKQLSESDAPKGAKTLSQSDSLSTDGT</sequence>
<feature type="non-terminal residue" evidence="2">
    <location>
        <position position="1"/>
    </location>
</feature>
<comment type="caution">
    <text evidence="2">The sequence shown here is derived from an EMBL/GenBank/DDBJ whole genome shotgun (WGS) entry which is preliminary data.</text>
</comment>
<dbReference type="Proteomes" id="UP001497497">
    <property type="component" value="Unassembled WGS sequence"/>
</dbReference>
<feature type="non-terminal residue" evidence="2">
    <location>
        <position position="131"/>
    </location>
</feature>
<accession>A0AAV2H4K5</accession>
<protein>
    <submittedName>
        <fullName evidence="2">Uncharacterized protein</fullName>
    </submittedName>
</protein>
<gene>
    <name evidence="2" type="ORF">GSLYS_00002767001</name>
</gene>
<dbReference type="AlphaFoldDB" id="A0AAV2H4K5"/>
<feature type="compositionally biased region" description="Polar residues" evidence="1">
    <location>
        <begin position="119"/>
        <end position="131"/>
    </location>
</feature>
<keyword evidence="3" id="KW-1185">Reference proteome</keyword>
<feature type="region of interest" description="Disordered" evidence="1">
    <location>
        <begin position="79"/>
        <end position="131"/>
    </location>
</feature>
<evidence type="ECO:0000313" key="2">
    <source>
        <dbReference type="EMBL" id="CAL1528597.1"/>
    </source>
</evidence>
<dbReference type="EMBL" id="CAXITT010000034">
    <property type="protein sequence ID" value="CAL1528597.1"/>
    <property type="molecule type" value="Genomic_DNA"/>
</dbReference>